<dbReference type="EMBL" id="AMXI01000751">
    <property type="protein sequence ID" value="EKN41492.1"/>
    <property type="molecule type" value="Genomic_DNA"/>
</dbReference>
<reference evidence="4 5" key="2">
    <citation type="submission" date="2013-03" db="EMBL/GenBank/DDBJ databases">
        <title>Diversity in Clostridium botulinum.</title>
        <authorList>
            <person name="Timme R.E."/>
            <person name="Allard M."/>
            <person name="Luo Y."/>
            <person name="Strain E."/>
            <person name="Gonzalez-Escalona N."/>
            <person name="Brown E."/>
        </authorList>
    </citation>
    <scope>NUCLEOTIDE SEQUENCE [LARGE SCALE GENOMIC DNA]</scope>
    <source>
        <strain evidence="4 5">CFSAN001627</strain>
    </source>
</reference>
<sequence>PWWNPAVEDQATDRAHRIGQKNLVQVIKLVCKGTIEEKIIMLQEDKKELINNVMNSDLKSGNLINTLSKEEILDLFT</sequence>
<dbReference type="GO" id="GO:0004386">
    <property type="term" value="F:helicase activity"/>
    <property type="evidence" value="ECO:0007669"/>
    <property type="project" value="UniProtKB-KW"/>
</dbReference>
<dbReference type="CDD" id="cd18793">
    <property type="entry name" value="SF2_C_SNF"/>
    <property type="match status" value="1"/>
</dbReference>
<name>M1ZQ61_CLOBO</name>
<dbReference type="SUPFAM" id="SSF52540">
    <property type="entry name" value="P-loop containing nucleoside triphosphate hydrolases"/>
    <property type="match status" value="1"/>
</dbReference>
<evidence type="ECO:0000256" key="2">
    <source>
        <dbReference type="ARBA" id="ARBA00022801"/>
    </source>
</evidence>
<reference evidence="4 5" key="1">
    <citation type="submission" date="2012-10" db="EMBL/GenBank/DDBJ databases">
        <authorList>
            <person name="Strain E.A."/>
            <person name="Brown E."/>
            <person name="Allard M.W."/>
            <person name="Gonzalez-Escalona N."/>
            <person name="Timme R."/>
        </authorList>
    </citation>
    <scope>NUCLEOTIDE SEQUENCE [LARGE SCALE GENOMIC DNA]</scope>
    <source>
        <strain evidence="4 5">CFSAN001627</strain>
    </source>
</reference>
<evidence type="ECO:0000256" key="1">
    <source>
        <dbReference type="ARBA" id="ARBA00022741"/>
    </source>
</evidence>
<dbReference type="InterPro" id="IPR050628">
    <property type="entry name" value="SNF2_RAD54_helicase_TF"/>
</dbReference>
<dbReference type="Gene3D" id="3.40.50.300">
    <property type="entry name" value="P-loop containing nucleotide triphosphate hydrolases"/>
    <property type="match status" value="1"/>
</dbReference>
<dbReference type="InterPro" id="IPR027417">
    <property type="entry name" value="P-loop_NTPase"/>
</dbReference>
<dbReference type="AlphaFoldDB" id="M1ZQ61"/>
<evidence type="ECO:0000313" key="5">
    <source>
        <dbReference type="Proteomes" id="UP000011944"/>
    </source>
</evidence>
<accession>M1ZQ61</accession>
<feature type="non-terminal residue" evidence="4">
    <location>
        <position position="1"/>
    </location>
</feature>
<keyword evidence="3" id="KW-0067">ATP-binding</keyword>
<protein>
    <submittedName>
        <fullName evidence="4">Snf2 family helicase</fullName>
    </submittedName>
</protein>
<proteinExistence type="predicted"/>
<dbReference type="Proteomes" id="UP000011944">
    <property type="component" value="Unassembled WGS sequence"/>
</dbReference>
<dbReference type="GO" id="GO:0016787">
    <property type="term" value="F:hydrolase activity"/>
    <property type="evidence" value="ECO:0007669"/>
    <property type="project" value="UniProtKB-KW"/>
</dbReference>
<gene>
    <name evidence="4" type="ORF">CFSAN001627_12923</name>
</gene>
<keyword evidence="1" id="KW-0547">Nucleotide-binding</keyword>
<dbReference type="GO" id="GO:0005524">
    <property type="term" value="F:ATP binding"/>
    <property type="evidence" value="ECO:0007669"/>
    <property type="project" value="UniProtKB-KW"/>
</dbReference>
<dbReference type="GO" id="GO:0006281">
    <property type="term" value="P:DNA repair"/>
    <property type="evidence" value="ECO:0007669"/>
    <property type="project" value="TreeGrafter"/>
</dbReference>
<dbReference type="PANTHER" id="PTHR45626">
    <property type="entry name" value="TRANSCRIPTION TERMINATION FACTOR 2-RELATED"/>
    <property type="match status" value="1"/>
</dbReference>
<dbReference type="InterPro" id="IPR049730">
    <property type="entry name" value="SNF2/RAD54-like_C"/>
</dbReference>
<keyword evidence="4" id="KW-0347">Helicase</keyword>
<dbReference type="PATRIC" id="fig|1232189.3.peg.2050"/>
<organism evidence="4 5">
    <name type="scientific">Clostridium botulinum CFSAN001627</name>
    <dbReference type="NCBI Taxonomy" id="1232189"/>
    <lineage>
        <taxon>Bacteria</taxon>
        <taxon>Bacillati</taxon>
        <taxon>Bacillota</taxon>
        <taxon>Clostridia</taxon>
        <taxon>Eubacteriales</taxon>
        <taxon>Clostridiaceae</taxon>
        <taxon>Clostridium</taxon>
    </lineage>
</organism>
<evidence type="ECO:0000256" key="3">
    <source>
        <dbReference type="ARBA" id="ARBA00022840"/>
    </source>
</evidence>
<evidence type="ECO:0000313" key="4">
    <source>
        <dbReference type="EMBL" id="EKN41492.1"/>
    </source>
</evidence>
<keyword evidence="2" id="KW-0378">Hydrolase</keyword>
<dbReference type="GO" id="GO:0008094">
    <property type="term" value="F:ATP-dependent activity, acting on DNA"/>
    <property type="evidence" value="ECO:0007669"/>
    <property type="project" value="TreeGrafter"/>
</dbReference>
<comment type="caution">
    <text evidence="4">The sequence shown here is derived from an EMBL/GenBank/DDBJ whole genome shotgun (WGS) entry which is preliminary data.</text>
</comment>